<dbReference type="Pfam" id="PF08245">
    <property type="entry name" value="Mur_ligase_M"/>
    <property type="match status" value="1"/>
</dbReference>
<reference evidence="12 13" key="1">
    <citation type="journal article" date="2011" name="Genome Biol. Evol.">
        <title>Reductive evolution of bacterial genome in insect gut environment.</title>
        <authorList>
            <person name="Nikoh N."/>
            <person name="Hosokawa T."/>
            <person name="Ohshima K."/>
            <person name="Hattori M."/>
            <person name="Fukatsu T."/>
        </authorList>
    </citation>
    <scope>NUCLEOTIDE SEQUENCE [LARGE SCALE GENOMIC DNA]</scope>
    <source>
        <strain evidence="12 13">Mpkobe</strain>
    </source>
</reference>
<dbReference type="PANTHER" id="PTHR23135">
    <property type="entry name" value="MUR LIGASE FAMILY MEMBER"/>
    <property type="match status" value="1"/>
</dbReference>
<dbReference type="InterPro" id="IPR013221">
    <property type="entry name" value="Mur_ligase_cen"/>
</dbReference>
<comment type="PTM">
    <text evidence="7">Carboxylation is probably crucial for Mg(2+) binding and, consequently, for the gamma-phosphate positioning of ATP.</text>
</comment>
<dbReference type="NCBIfam" id="NF001123">
    <property type="entry name" value="PRK00139.1-1"/>
    <property type="match status" value="1"/>
</dbReference>
<dbReference type="EC" id="6.3.2.13" evidence="7"/>
<dbReference type="Pfam" id="PF01225">
    <property type="entry name" value="Mur_ligase"/>
    <property type="match status" value="1"/>
</dbReference>
<feature type="binding site" evidence="7">
    <location>
        <position position="155"/>
    </location>
    <ligand>
        <name>UDP-N-acetyl-alpha-D-muramoyl-L-alanyl-D-glutamate</name>
        <dbReference type="ChEBI" id="CHEBI:83900"/>
    </ligand>
</feature>
<feature type="short sequence motif" description="Meso-diaminopimelate recognition motif" evidence="7">
    <location>
        <begin position="413"/>
        <end position="416"/>
    </location>
</feature>
<evidence type="ECO:0000313" key="13">
    <source>
        <dbReference type="Proteomes" id="UP000061704"/>
    </source>
</evidence>
<evidence type="ECO:0000313" key="12">
    <source>
        <dbReference type="EMBL" id="BAH83253.1"/>
    </source>
</evidence>
<comment type="similarity">
    <text evidence="1 7">Belongs to the MurCDEF family. MurE subfamily.</text>
</comment>
<evidence type="ECO:0000256" key="3">
    <source>
        <dbReference type="ARBA" id="ARBA00022960"/>
    </source>
</evidence>
<dbReference type="GO" id="GO:0071555">
    <property type="term" value="P:cell wall organization"/>
    <property type="evidence" value="ECO:0007669"/>
    <property type="project" value="UniProtKB-KW"/>
</dbReference>
<keyword evidence="7" id="KW-0963">Cytoplasm</keyword>
<dbReference type="AlphaFoldDB" id="C5WD47"/>
<dbReference type="Gene3D" id="3.90.190.20">
    <property type="entry name" value="Mur ligase, C-terminal domain"/>
    <property type="match status" value="1"/>
</dbReference>
<comment type="caution">
    <text evidence="7">Lacks conserved residue(s) required for the propagation of feature annotation.</text>
</comment>
<feature type="binding site" evidence="7">
    <location>
        <begin position="413"/>
        <end position="416"/>
    </location>
    <ligand>
        <name>meso-2,6-diaminopimelate</name>
        <dbReference type="ChEBI" id="CHEBI:57791"/>
    </ligand>
</feature>
<evidence type="ECO:0000256" key="6">
    <source>
        <dbReference type="ARBA" id="ARBA00023316"/>
    </source>
</evidence>
<feature type="binding site" evidence="7">
    <location>
        <position position="468"/>
    </location>
    <ligand>
        <name>meso-2,6-diaminopimelate</name>
        <dbReference type="ChEBI" id="CHEBI:57791"/>
    </ligand>
</feature>
<dbReference type="InterPro" id="IPR000713">
    <property type="entry name" value="Mur_ligase_N"/>
</dbReference>
<dbReference type="GO" id="GO:0005737">
    <property type="term" value="C:cytoplasm"/>
    <property type="evidence" value="ECO:0007669"/>
    <property type="project" value="UniProtKB-SubCell"/>
</dbReference>
<keyword evidence="5 7" id="KW-0131">Cell cycle</keyword>
<keyword evidence="7" id="KW-0547">Nucleotide-binding</keyword>
<dbReference type="RefSeq" id="WP_041069408.1">
    <property type="nucleotide sequence ID" value="NZ_AP010872.1"/>
</dbReference>
<feature type="modified residue" description="N6-carboxylysine" evidence="7">
    <location>
        <position position="223"/>
    </location>
</feature>
<evidence type="ECO:0000259" key="9">
    <source>
        <dbReference type="Pfam" id="PF01225"/>
    </source>
</evidence>
<feature type="binding site" evidence="7">
    <location>
        <position position="27"/>
    </location>
    <ligand>
        <name>UDP-N-acetyl-alpha-D-muramoyl-L-alanyl-D-glutamate</name>
        <dbReference type="ChEBI" id="CHEBI:83900"/>
    </ligand>
</feature>
<dbReference type="UniPathway" id="UPA00219"/>
<evidence type="ECO:0000256" key="7">
    <source>
        <dbReference type="HAMAP-Rule" id="MF_00208"/>
    </source>
</evidence>
<keyword evidence="4 7" id="KW-0573">Peptidoglycan synthesis</keyword>
<evidence type="ECO:0000256" key="2">
    <source>
        <dbReference type="ARBA" id="ARBA00022618"/>
    </source>
</evidence>
<dbReference type="STRING" id="476281.ICMP_400"/>
<dbReference type="InterPro" id="IPR035911">
    <property type="entry name" value="MurE/MurF_N"/>
</dbReference>
<keyword evidence="2 7" id="KW-0132">Cell division</keyword>
<dbReference type="Proteomes" id="UP000061704">
    <property type="component" value="Chromosome"/>
</dbReference>
<feature type="domain" description="Mur ligase N-terminal catalytic" evidence="9">
    <location>
        <begin position="22"/>
        <end position="100"/>
    </location>
</feature>
<dbReference type="NCBIfam" id="NF001126">
    <property type="entry name" value="PRK00139.1-4"/>
    <property type="match status" value="1"/>
</dbReference>
<evidence type="ECO:0000256" key="5">
    <source>
        <dbReference type="ARBA" id="ARBA00023306"/>
    </source>
</evidence>
<feature type="binding site" evidence="7">
    <location>
        <position position="389"/>
    </location>
    <ligand>
        <name>meso-2,6-diaminopimelate</name>
        <dbReference type="ChEBI" id="CHEBI:57791"/>
    </ligand>
</feature>
<accession>C5WD47</accession>
<dbReference type="InterPro" id="IPR036615">
    <property type="entry name" value="Mur_ligase_C_dom_sf"/>
</dbReference>
<keyword evidence="13" id="KW-1185">Reference proteome</keyword>
<dbReference type="InterPro" id="IPR005761">
    <property type="entry name" value="UDP-N-AcMur-Glu-dNH2Pim_ligase"/>
</dbReference>
<sequence>MHNLKYLLAPWVVVLLEKKVLGIKEDSRQIKPGDLFVAIPGYHTDGRFFIDKAIAKGASAVLAETEKKNLDGSIYYRDNVPVIYLQKLSHIICEIASRFYDYPAKKLELVGITGTNGKTTISHLIAQLVNLLGGRGAVMGTLGNGLYNELLPTKNTTSSAIEIQNIFNFLLKKGANVVAMEVSSHGILEHRVSGMSFTAAVFTNLSRDHLDYHGNIKQYELAKWQLFAKNNINQVIFNIDDKVGLKWSQYIPDAITVSIENNIKHEHMNRWLTATKISHHDLGSYIKFNSSWGSGEFSIKLIGLFNVINVLLAFTTLLSLNYPIKQLINCVSYLKSIPGRMEVFKAVNKPTVIVDYAHTPDALSKALTAVRLHYCKGNIWCLFGCGGDRDKGKRPLMGRIAEKLSDRVVISDDNPRTELSQNIIDDILTGLVLPHKALIIPNRFQAIKHMIRNAKNEDILLIAGKGHENYQIFGKHRITYSDRLTVAHLLEIPI</sequence>
<dbReference type="InterPro" id="IPR004101">
    <property type="entry name" value="Mur_ligase_C"/>
</dbReference>
<protein>
    <recommendedName>
        <fullName evidence="7">UDP-N-acetylmuramoyl-L-alanyl-D-glutamate--2,6-diaminopimelate ligase</fullName>
        <ecNumber evidence="7">6.3.2.13</ecNumber>
    </recommendedName>
    <alternativeName>
        <fullName evidence="7">Meso-A2pm-adding enzyme</fullName>
    </alternativeName>
    <alternativeName>
        <fullName evidence="7">Meso-diaminopimelate-adding enzyme</fullName>
    </alternativeName>
    <alternativeName>
        <fullName evidence="7">UDP-MurNAc-L-Ala-D-Glu:meso-diaminopimelate ligase</fullName>
    </alternativeName>
    <alternativeName>
        <fullName evidence="7">UDP-MurNAc-tripeptide synthetase</fullName>
    </alternativeName>
    <alternativeName>
        <fullName evidence="7">UDP-N-acetylmuramyl-tripeptide synthetase</fullName>
    </alternativeName>
</protein>
<comment type="cofactor">
    <cofactor evidence="7">
        <name>Mg(2+)</name>
        <dbReference type="ChEBI" id="CHEBI:18420"/>
    </cofactor>
</comment>
<evidence type="ECO:0000256" key="8">
    <source>
        <dbReference type="RuleBase" id="RU004135"/>
    </source>
</evidence>
<keyword evidence="6 7" id="KW-0961">Cell wall biogenesis/degradation</keyword>
<feature type="binding site" evidence="7">
    <location>
        <position position="183"/>
    </location>
    <ligand>
        <name>UDP-N-acetyl-alpha-D-muramoyl-L-alanyl-D-glutamate</name>
        <dbReference type="ChEBI" id="CHEBI:83900"/>
    </ligand>
</feature>
<dbReference type="NCBIfam" id="TIGR01085">
    <property type="entry name" value="murE"/>
    <property type="match status" value="1"/>
</dbReference>
<keyword evidence="7 12" id="KW-0436">Ligase</keyword>
<dbReference type="SUPFAM" id="SSF63418">
    <property type="entry name" value="MurE/MurF N-terminal domain"/>
    <property type="match status" value="1"/>
</dbReference>
<gene>
    <name evidence="7 12" type="primary">murE</name>
    <name evidence="12" type="ORF">ICMP_400</name>
</gene>
<dbReference type="InterPro" id="IPR036565">
    <property type="entry name" value="Mur-like_cat_sf"/>
</dbReference>
<dbReference type="SUPFAM" id="SSF53244">
    <property type="entry name" value="MurD-like peptide ligases, peptide-binding domain"/>
    <property type="match status" value="1"/>
</dbReference>
<dbReference type="Pfam" id="PF02875">
    <property type="entry name" value="Mur_ligase_C"/>
    <property type="match status" value="1"/>
</dbReference>
<dbReference type="GO" id="GO:0008765">
    <property type="term" value="F:UDP-N-acetylmuramoylalanyl-D-glutamate-2,6-diaminopimelate ligase activity"/>
    <property type="evidence" value="ECO:0007669"/>
    <property type="project" value="UniProtKB-UniRule"/>
</dbReference>
<comment type="function">
    <text evidence="7">Catalyzes the addition of meso-diaminopimelic acid to the nucleotide precursor UDP-N-acetylmuramoyl-L-alanyl-D-glutamate (UMAG) in the biosynthesis of bacterial cell-wall peptidoglycan.</text>
</comment>
<keyword evidence="3 7" id="KW-0133">Cell shape</keyword>
<dbReference type="HAMAP" id="MF_00208">
    <property type="entry name" value="MurE"/>
    <property type="match status" value="1"/>
</dbReference>
<feature type="domain" description="Mur ligase C-terminal" evidence="10">
    <location>
        <begin position="339"/>
        <end position="466"/>
    </location>
</feature>
<comment type="subcellular location">
    <subcellularLocation>
        <location evidence="7 8">Cytoplasm</location>
    </subcellularLocation>
</comment>
<dbReference type="PANTHER" id="PTHR23135:SF4">
    <property type="entry name" value="UDP-N-ACETYLMURAMOYL-L-ALANYL-D-GLUTAMATE--2,6-DIAMINOPIMELATE LIGASE MURE HOMOLOG, CHLOROPLASTIC"/>
    <property type="match status" value="1"/>
</dbReference>
<keyword evidence="7" id="KW-0460">Magnesium</keyword>
<dbReference type="Gene3D" id="3.40.1390.10">
    <property type="entry name" value="MurE/MurF, N-terminal domain"/>
    <property type="match status" value="1"/>
</dbReference>
<dbReference type="KEGG" id="icp:ICMP_400"/>
<dbReference type="Gene3D" id="3.40.1190.10">
    <property type="entry name" value="Mur-like, catalytic domain"/>
    <property type="match status" value="1"/>
</dbReference>
<dbReference type="GO" id="GO:0008360">
    <property type="term" value="P:regulation of cell shape"/>
    <property type="evidence" value="ECO:0007669"/>
    <property type="project" value="UniProtKB-KW"/>
</dbReference>
<feature type="binding site" evidence="7">
    <location>
        <position position="191"/>
    </location>
    <ligand>
        <name>UDP-N-acetyl-alpha-D-muramoyl-L-alanyl-D-glutamate</name>
        <dbReference type="ChEBI" id="CHEBI:83900"/>
    </ligand>
</feature>
<dbReference type="GO" id="GO:0009252">
    <property type="term" value="P:peptidoglycan biosynthetic process"/>
    <property type="evidence" value="ECO:0007669"/>
    <property type="project" value="UniProtKB-UniRule"/>
</dbReference>
<feature type="domain" description="Mur ligase central" evidence="11">
    <location>
        <begin position="112"/>
        <end position="315"/>
    </location>
</feature>
<feature type="binding site" evidence="7">
    <location>
        <begin position="114"/>
        <end position="120"/>
    </location>
    <ligand>
        <name>ATP</name>
        <dbReference type="ChEBI" id="CHEBI:30616"/>
    </ligand>
</feature>
<dbReference type="OrthoDB" id="9800958at2"/>
<dbReference type="SUPFAM" id="SSF53623">
    <property type="entry name" value="MurD-like peptide ligases, catalytic domain"/>
    <property type="match status" value="1"/>
</dbReference>
<organism evidence="12 13">
    <name type="scientific">Candidatus Ishikawaella capsulata Mpkobe</name>
    <dbReference type="NCBI Taxonomy" id="476281"/>
    <lineage>
        <taxon>Bacteria</taxon>
        <taxon>Pseudomonadati</taxon>
        <taxon>Pseudomonadota</taxon>
        <taxon>Gammaproteobacteria</taxon>
        <taxon>Enterobacterales</taxon>
        <taxon>Enterobacteriaceae</taxon>
        <taxon>Candidatus Ishikawella</taxon>
    </lineage>
</organism>
<feature type="binding site" evidence="7">
    <location>
        <position position="464"/>
    </location>
    <ligand>
        <name>meso-2,6-diaminopimelate</name>
        <dbReference type="ChEBI" id="CHEBI:57791"/>
    </ligand>
</feature>
<keyword evidence="7" id="KW-0067">ATP-binding</keyword>
<comment type="pathway">
    <text evidence="7 8">Cell wall biogenesis; peptidoglycan biosynthesis.</text>
</comment>
<dbReference type="GO" id="GO:0000287">
    <property type="term" value="F:magnesium ion binding"/>
    <property type="evidence" value="ECO:0007669"/>
    <property type="project" value="UniProtKB-UniRule"/>
</dbReference>
<dbReference type="EMBL" id="AP010872">
    <property type="protein sequence ID" value="BAH83253.1"/>
    <property type="molecule type" value="Genomic_DNA"/>
</dbReference>
<evidence type="ECO:0000259" key="10">
    <source>
        <dbReference type="Pfam" id="PF02875"/>
    </source>
</evidence>
<name>C5WD47_9ENTR</name>
<feature type="binding site" evidence="7">
    <location>
        <begin position="156"/>
        <end position="157"/>
    </location>
    <ligand>
        <name>UDP-N-acetyl-alpha-D-muramoyl-L-alanyl-D-glutamate</name>
        <dbReference type="ChEBI" id="CHEBI:83900"/>
    </ligand>
</feature>
<dbReference type="GO" id="GO:0051301">
    <property type="term" value="P:cell division"/>
    <property type="evidence" value="ECO:0007669"/>
    <property type="project" value="UniProtKB-KW"/>
</dbReference>
<evidence type="ECO:0000256" key="4">
    <source>
        <dbReference type="ARBA" id="ARBA00022984"/>
    </source>
</evidence>
<comment type="catalytic activity">
    <reaction evidence="7">
        <text>UDP-N-acetyl-alpha-D-muramoyl-L-alanyl-D-glutamate + meso-2,6-diaminopimelate + ATP = UDP-N-acetyl-alpha-D-muramoyl-L-alanyl-gamma-D-glutamyl-meso-2,6-diaminopimelate + ADP + phosphate + H(+)</text>
        <dbReference type="Rhea" id="RHEA:23676"/>
        <dbReference type="ChEBI" id="CHEBI:15378"/>
        <dbReference type="ChEBI" id="CHEBI:30616"/>
        <dbReference type="ChEBI" id="CHEBI:43474"/>
        <dbReference type="ChEBI" id="CHEBI:57791"/>
        <dbReference type="ChEBI" id="CHEBI:83900"/>
        <dbReference type="ChEBI" id="CHEBI:83905"/>
        <dbReference type="ChEBI" id="CHEBI:456216"/>
        <dbReference type="EC" id="6.3.2.13"/>
    </reaction>
</comment>
<dbReference type="HOGENOM" id="CLU_022291_3_2_6"/>
<evidence type="ECO:0000259" key="11">
    <source>
        <dbReference type="Pfam" id="PF08245"/>
    </source>
</evidence>
<dbReference type="GO" id="GO:0005524">
    <property type="term" value="F:ATP binding"/>
    <property type="evidence" value="ECO:0007669"/>
    <property type="project" value="UniProtKB-UniRule"/>
</dbReference>
<evidence type="ECO:0000256" key="1">
    <source>
        <dbReference type="ARBA" id="ARBA00005898"/>
    </source>
</evidence>
<proteinExistence type="inferred from homology"/>